<proteinExistence type="predicted"/>
<evidence type="ECO:0000313" key="3">
    <source>
        <dbReference type="Proteomes" id="UP000243887"/>
    </source>
</evidence>
<dbReference type="AlphaFoldDB" id="A0A1I3L1N5"/>
<protein>
    <submittedName>
        <fullName evidence="2">Uncharacterized protein</fullName>
    </submittedName>
</protein>
<keyword evidence="1" id="KW-1133">Transmembrane helix</keyword>
<dbReference type="EMBL" id="FORU01000001">
    <property type="protein sequence ID" value="SFI78601.1"/>
    <property type="molecule type" value="Genomic_DNA"/>
</dbReference>
<keyword evidence="1" id="KW-0472">Membrane</keyword>
<feature type="transmembrane region" description="Helical" evidence="1">
    <location>
        <begin position="20"/>
        <end position="40"/>
    </location>
</feature>
<organism evidence="2 3">
    <name type="scientific">Myroides guanonis</name>
    <dbReference type="NCBI Taxonomy" id="1150112"/>
    <lineage>
        <taxon>Bacteria</taxon>
        <taxon>Pseudomonadati</taxon>
        <taxon>Bacteroidota</taxon>
        <taxon>Flavobacteriia</taxon>
        <taxon>Flavobacteriales</taxon>
        <taxon>Flavobacteriaceae</taxon>
        <taxon>Myroides</taxon>
    </lineage>
</organism>
<keyword evidence="1" id="KW-0812">Transmembrane</keyword>
<gene>
    <name evidence="2" type="ORF">SAMN04487893_101140</name>
</gene>
<reference evidence="3" key="1">
    <citation type="submission" date="2016-10" db="EMBL/GenBank/DDBJ databases">
        <authorList>
            <person name="Varghese N."/>
            <person name="Submissions S."/>
        </authorList>
    </citation>
    <scope>NUCLEOTIDE SEQUENCE [LARGE SCALE GENOMIC DNA]</scope>
    <source>
        <strain evidence="3">DSM 26542</strain>
    </source>
</reference>
<accession>A0A1I3L1N5</accession>
<dbReference type="Proteomes" id="UP000243887">
    <property type="component" value="Unassembled WGS sequence"/>
</dbReference>
<name>A0A1I3L1N5_9FLAO</name>
<sequence>MMFNYYSLITLLPLSNLEKTTICVLIVTILSFLFNLLNSINKKRRKSRMQRDLIYITEYKWNDLINILTFKNHIHHSDIQKTLQIDFKKFDSKYKNILYQELYRIKNYYDINPHNWKTLVNMIFEEGKETSIKKVSY</sequence>
<keyword evidence="3" id="KW-1185">Reference proteome</keyword>
<evidence type="ECO:0000313" key="2">
    <source>
        <dbReference type="EMBL" id="SFI78601.1"/>
    </source>
</evidence>
<evidence type="ECO:0000256" key="1">
    <source>
        <dbReference type="SAM" id="Phobius"/>
    </source>
</evidence>